<sequence length="78" mass="8815">MPQDGCQYGSWIFQLSFCPSLCFEVLHFVFNLGGQLEISCNFLKVGLCFHICRNVNILLLHPTSSPPKKRLFSLGINP</sequence>
<dbReference type="InParanoid" id="K7MYL1"/>
<evidence type="ECO:0000313" key="1">
    <source>
        <dbReference type="EMBL" id="KRG95547.1"/>
    </source>
</evidence>
<keyword evidence="3" id="KW-1185">Reference proteome</keyword>
<evidence type="ECO:0000313" key="2">
    <source>
        <dbReference type="EnsemblPlants" id="KRG95547"/>
    </source>
</evidence>
<gene>
    <name evidence="1" type="ORF">GLYMA_19G157400</name>
</gene>
<dbReference type="Proteomes" id="UP000008827">
    <property type="component" value="Chromosome 19"/>
</dbReference>
<name>K7MYL1_SOYBN</name>
<dbReference type="HOGENOM" id="CLU_2626867_0_0_1"/>
<protein>
    <submittedName>
        <fullName evidence="1 2">Uncharacterized protein</fullName>
    </submittedName>
</protein>
<reference evidence="2" key="2">
    <citation type="submission" date="2018-02" db="UniProtKB">
        <authorList>
            <consortium name="EnsemblPlants"/>
        </authorList>
    </citation>
    <scope>IDENTIFICATION</scope>
    <source>
        <strain evidence="2">Williams 82</strain>
    </source>
</reference>
<dbReference type="Gramene" id="KRG95547">
    <property type="protein sequence ID" value="KRG95547"/>
    <property type="gene ID" value="GLYMA_19G157400"/>
</dbReference>
<organism evidence="1">
    <name type="scientific">Glycine max</name>
    <name type="common">Soybean</name>
    <name type="synonym">Glycine hispida</name>
    <dbReference type="NCBI Taxonomy" id="3847"/>
    <lineage>
        <taxon>Eukaryota</taxon>
        <taxon>Viridiplantae</taxon>
        <taxon>Streptophyta</taxon>
        <taxon>Embryophyta</taxon>
        <taxon>Tracheophyta</taxon>
        <taxon>Spermatophyta</taxon>
        <taxon>Magnoliopsida</taxon>
        <taxon>eudicotyledons</taxon>
        <taxon>Gunneridae</taxon>
        <taxon>Pentapetalae</taxon>
        <taxon>rosids</taxon>
        <taxon>fabids</taxon>
        <taxon>Fabales</taxon>
        <taxon>Fabaceae</taxon>
        <taxon>Papilionoideae</taxon>
        <taxon>50 kb inversion clade</taxon>
        <taxon>NPAAA clade</taxon>
        <taxon>indigoferoid/millettioid clade</taxon>
        <taxon>Phaseoleae</taxon>
        <taxon>Glycine</taxon>
        <taxon>Glycine subgen. Soja</taxon>
    </lineage>
</organism>
<dbReference type="EnsemblPlants" id="KRG95547">
    <property type="protein sequence ID" value="KRG95547"/>
    <property type="gene ID" value="GLYMA_19G157400"/>
</dbReference>
<reference evidence="1" key="3">
    <citation type="submission" date="2018-07" db="EMBL/GenBank/DDBJ databases">
        <title>WGS assembly of Glycine max.</title>
        <authorList>
            <person name="Schmutz J."/>
            <person name="Cannon S."/>
            <person name="Schlueter J."/>
            <person name="Ma J."/>
            <person name="Mitros T."/>
            <person name="Nelson W."/>
            <person name="Hyten D."/>
            <person name="Song Q."/>
            <person name="Thelen J."/>
            <person name="Cheng J."/>
            <person name="Xu D."/>
            <person name="Hellsten U."/>
            <person name="May G."/>
            <person name="Yu Y."/>
            <person name="Sakurai T."/>
            <person name="Umezawa T."/>
            <person name="Bhattacharyya M."/>
            <person name="Sandhu D."/>
            <person name="Valliyodan B."/>
            <person name="Lindquist E."/>
            <person name="Peto M."/>
            <person name="Grant D."/>
            <person name="Shu S."/>
            <person name="Goodstein D."/>
            <person name="Barry K."/>
            <person name="Futrell-Griggs M."/>
            <person name="Abernathy B."/>
            <person name="Du J."/>
            <person name="Tian Z."/>
            <person name="Zhu L."/>
            <person name="Gill N."/>
            <person name="Joshi T."/>
            <person name="Libault M."/>
            <person name="Sethuraman A."/>
            <person name="Zhang X."/>
            <person name="Shinozaki K."/>
            <person name="Nguyen H."/>
            <person name="Wing R."/>
            <person name="Cregan P."/>
            <person name="Specht J."/>
            <person name="Grimwood J."/>
            <person name="Rokhsar D."/>
            <person name="Stacey G."/>
            <person name="Shoemaker R."/>
            <person name="Jackson S."/>
        </authorList>
    </citation>
    <scope>NUCLEOTIDE SEQUENCE</scope>
    <source>
        <tissue evidence="1">Callus</tissue>
    </source>
</reference>
<dbReference type="EMBL" id="CM000852">
    <property type="protein sequence ID" value="KRG95547.1"/>
    <property type="molecule type" value="Genomic_DNA"/>
</dbReference>
<reference evidence="1 2" key="1">
    <citation type="journal article" date="2010" name="Nature">
        <title>Genome sequence of the palaeopolyploid soybean.</title>
        <authorList>
            <person name="Schmutz J."/>
            <person name="Cannon S.B."/>
            <person name="Schlueter J."/>
            <person name="Ma J."/>
            <person name="Mitros T."/>
            <person name="Nelson W."/>
            <person name="Hyten D.L."/>
            <person name="Song Q."/>
            <person name="Thelen J.J."/>
            <person name="Cheng J."/>
            <person name="Xu D."/>
            <person name="Hellsten U."/>
            <person name="May G.D."/>
            <person name="Yu Y."/>
            <person name="Sakurai T."/>
            <person name="Umezawa T."/>
            <person name="Bhattacharyya M.K."/>
            <person name="Sandhu D."/>
            <person name="Valliyodan B."/>
            <person name="Lindquist E."/>
            <person name="Peto M."/>
            <person name="Grant D."/>
            <person name="Shu S."/>
            <person name="Goodstein D."/>
            <person name="Barry K."/>
            <person name="Futrell-Griggs M."/>
            <person name="Abernathy B."/>
            <person name="Du J."/>
            <person name="Tian Z."/>
            <person name="Zhu L."/>
            <person name="Gill N."/>
            <person name="Joshi T."/>
            <person name="Libault M."/>
            <person name="Sethuraman A."/>
            <person name="Zhang X.-C."/>
            <person name="Shinozaki K."/>
            <person name="Nguyen H.T."/>
            <person name="Wing R.A."/>
            <person name="Cregan P."/>
            <person name="Specht J."/>
            <person name="Grimwood J."/>
            <person name="Rokhsar D."/>
            <person name="Stacey G."/>
            <person name="Shoemaker R.C."/>
            <person name="Jackson S.A."/>
        </authorList>
    </citation>
    <scope>NUCLEOTIDE SEQUENCE [LARGE SCALE GENOMIC DNA]</scope>
    <source>
        <strain evidence="2">cv. Williams 82</strain>
        <tissue evidence="1">Callus</tissue>
    </source>
</reference>
<evidence type="ECO:0000313" key="3">
    <source>
        <dbReference type="Proteomes" id="UP000008827"/>
    </source>
</evidence>
<dbReference type="PaxDb" id="3847-GLYMA19G33996.1"/>
<dbReference type="AlphaFoldDB" id="K7MYL1"/>
<accession>K7MYL1</accession>
<proteinExistence type="predicted"/>